<keyword evidence="1" id="KW-0472">Membrane</keyword>
<dbReference type="Proteomes" id="UP000441208">
    <property type="component" value="Unassembled WGS sequence"/>
</dbReference>
<evidence type="ECO:0000313" key="2">
    <source>
        <dbReference type="EMBL" id="KAE8916704.1"/>
    </source>
</evidence>
<feature type="transmembrane region" description="Helical" evidence="1">
    <location>
        <begin position="22"/>
        <end position="44"/>
    </location>
</feature>
<gene>
    <name evidence="4" type="ORF">PF007_g2885</name>
    <name evidence="2" type="ORF">PF009_g32973</name>
    <name evidence="3" type="ORF">PF011_g1867</name>
</gene>
<dbReference type="AlphaFoldDB" id="A0A6A3TIF0"/>
<evidence type="ECO:0000313" key="7">
    <source>
        <dbReference type="Proteomes" id="UP000460718"/>
    </source>
</evidence>
<keyword evidence="1" id="KW-1133">Transmembrane helix</keyword>
<name>A0A6A3TIF0_9STRA</name>
<evidence type="ECO:0000313" key="5">
    <source>
        <dbReference type="Proteomes" id="UP000429523"/>
    </source>
</evidence>
<feature type="transmembrane region" description="Helical" evidence="1">
    <location>
        <begin position="97"/>
        <end position="122"/>
    </location>
</feature>
<protein>
    <submittedName>
        <fullName evidence="4">Uncharacterized protein</fullName>
    </submittedName>
</protein>
<evidence type="ECO:0000313" key="4">
    <source>
        <dbReference type="EMBL" id="KAE9134530.1"/>
    </source>
</evidence>
<keyword evidence="1" id="KW-0812">Transmembrane</keyword>
<dbReference type="Proteomes" id="UP000429523">
    <property type="component" value="Unassembled WGS sequence"/>
</dbReference>
<dbReference type="EMBL" id="QXFW01000054">
    <property type="protein sequence ID" value="KAE9027784.1"/>
    <property type="molecule type" value="Genomic_DNA"/>
</dbReference>
<evidence type="ECO:0000256" key="1">
    <source>
        <dbReference type="SAM" id="Phobius"/>
    </source>
</evidence>
<proteinExistence type="predicted"/>
<accession>A0A6A3TIF0</accession>
<dbReference type="EMBL" id="QXFZ01000081">
    <property type="protein sequence ID" value="KAE9134530.1"/>
    <property type="molecule type" value="Genomic_DNA"/>
</dbReference>
<reference evidence="5 6" key="1">
    <citation type="submission" date="2018-08" db="EMBL/GenBank/DDBJ databases">
        <title>Genomic investigation of the strawberry pathogen Phytophthora fragariae indicates pathogenicity is determined by transcriptional variation in three key races.</title>
        <authorList>
            <person name="Adams T.M."/>
            <person name="Armitage A.D."/>
            <person name="Sobczyk M.K."/>
            <person name="Bates H.J."/>
            <person name="Dunwell J.M."/>
            <person name="Nellist C.F."/>
            <person name="Harrison R.J."/>
        </authorList>
    </citation>
    <scope>NUCLEOTIDE SEQUENCE [LARGE SCALE GENOMIC DNA]</scope>
    <source>
        <strain evidence="4 6">NOV-71</strain>
        <strain evidence="2 5">NOV-9</strain>
        <strain evidence="3 7">SCRP245</strain>
    </source>
</reference>
<feature type="transmembrane region" description="Helical" evidence="1">
    <location>
        <begin position="64"/>
        <end position="90"/>
    </location>
</feature>
<dbReference type="EMBL" id="QXGF01009269">
    <property type="protein sequence ID" value="KAE8916704.1"/>
    <property type="molecule type" value="Genomic_DNA"/>
</dbReference>
<evidence type="ECO:0000313" key="6">
    <source>
        <dbReference type="Proteomes" id="UP000441208"/>
    </source>
</evidence>
<organism evidence="4 6">
    <name type="scientific">Phytophthora fragariae</name>
    <dbReference type="NCBI Taxonomy" id="53985"/>
    <lineage>
        <taxon>Eukaryota</taxon>
        <taxon>Sar</taxon>
        <taxon>Stramenopiles</taxon>
        <taxon>Oomycota</taxon>
        <taxon>Peronosporomycetes</taxon>
        <taxon>Peronosporales</taxon>
        <taxon>Peronosporaceae</taxon>
        <taxon>Phytophthora</taxon>
    </lineage>
</organism>
<sequence length="144" mass="14105">MGVGRASSIQPTRASRRATVDIIKWIALTSVVISEFVVVAGPSPPGRRRVAGSPPPADCVATPGWNSLAGCWAVVSADAALVVVAGAGWLSPALGGFIVAAFVVLPAADCVVVVAEAAVVAVSSVDVSVRAALGGIPGGVIAGP</sequence>
<dbReference type="Proteomes" id="UP000460718">
    <property type="component" value="Unassembled WGS sequence"/>
</dbReference>
<comment type="caution">
    <text evidence="4">The sequence shown here is derived from an EMBL/GenBank/DDBJ whole genome shotgun (WGS) entry which is preliminary data.</text>
</comment>
<evidence type="ECO:0000313" key="3">
    <source>
        <dbReference type="EMBL" id="KAE9027784.1"/>
    </source>
</evidence>